<evidence type="ECO:0000256" key="4">
    <source>
        <dbReference type="SAM" id="Phobius"/>
    </source>
</evidence>
<keyword evidence="1" id="KW-0677">Repeat</keyword>
<feature type="domain" description="CNNM transmembrane" evidence="5">
    <location>
        <begin position="25"/>
        <end position="211"/>
    </location>
</feature>
<name>A0A1Z5KRE2_FISSO</name>
<dbReference type="GO" id="GO:0030026">
    <property type="term" value="P:intracellular manganese ion homeostasis"/>
    <property type="evidence" value="ECO:0007669"/>
    <property type="project" value="TreeGrafter"/>
</dbReference>
<reference evidence="6 7" key="1">
    <citation type="journal article" date="2015" name="Plant Cell">
        <title>Oil accumulation by the oleaginous diatom Fistulifera solaris as revealed by the genome and transcriptome.</title>
        <authorList>
            <person name="Tanaka T."/>
            <person name="Maeda Y."/>
            <person name="Veluchamy A."/>
            <person name="Tanaka M."/>
            <person name="Abida H."/>
            <person name="Marechal E."/>
            <person name="Bowler C."/>
            <person name="Muto M."/>
            <person name="Sunaga Y."/>
            <person name="Tanaka M."/>
            <person name="Yoshino T."/>
            <person name="Taniguchi T."/>
            <person name="Fukuda Y."/>
            <person name="Nemoto M."/>
            <person name="Matsumoto M."/>
            <person name="Wong P.S."/>
            <person name="Aburatani S."/>
            <person name="Fujibuchi W."/>
        </authorList>
    </citation>
    <scope>NUCLEOTIDE SEQUENCE [LARGE SCALE GENOMIC DNA]</scope>
    <source>
        <strain evidence="6 7">JPCC DA0580</strain>
    </source>
</reference>
<accession>A0A1Z5KRE2</accession>
<evidence type="ECO:0000313" key="7">
    <source>
        <dbReference type="Proteomes" id="UP000198406"/>
    </source>
</evidence>
<evidence type="ECO:0000256" key="1">
    <source>
        <dbReference type="ARBA" id="ARBA00022737"/>
    </source>
</evidence>
<keyword evidence="7" id="KW-1185">Reference proteome</keyword>
<evidence type="ECO:0000259" key="5">
    <source>
        <dbReference type="PROSITE" id="PS51846"/>
    </source>
</evidence>
<dbReference type="InterPro" id="IPR046342">
    <property type="entry name" value="CBS_dom_sf"/>
</dbReference>
<evidence type="ECO:0000313" key="6">
    <source>
        <dbReference type="EMBL" id="GAX28757.1"/>
    </source>
</evidence>
<dbReference type="PANTHER" id="PTHR12064:SF97">
    <property type="entry name" value="METAL TRANSPORTER CNNM-5"/>
    <property type="match status" value="1"/>
</dbReference>
<dbReference type="SUPFAM" id="SSF54631">
    <property type="entry name" value="CBS-domain pair"/>
    <property type="match status" value="1"/>
</dbReference>
<feature type="transmembrane region" description="Helical" evidence="4">
    <location>
        <begin position="115"/>
        <end position="134"/>
    </location>
</feature>
<keyword evidence="2 4" id="KW-1133">Transmembrane helix</keyword>
<dbReference type="Gene3D" id="3.10.580.10">
    <property type="entry name" value="CBS-domain"/>
    <property type="match status" value="1"/>
</dbReference>
<dbReference type="OrthoDB" id="5353557at2759"/>
<dbReference type="AlphaFoldDB" id="A0A1Z5KRE2"/>
<dbReference type="Pfam" id="PF01595">
    <property type="entry name" value="CNNM"/>
    <property type="match status" value="1"/>
</dbReference>
<dbReference type="InterPro" id="IPR045095">
    <property type="entry name" value="ACDP"/>
</dbReference>
<dbReference type="PROSITE" id="PS51846">
    <property type="entry name" value="CNNM"/>
    <property type="match status" value="1"/>
</dbReference>
<dbReference type="EMBL" id="BDSP01000279">
    <property type="protein sequence ID" value="GAX28757.1"/>
    <property type="molecule type" value="Genomic_DNA"/>
</dbReference>
<keyword evidence="2 4" id="KW-0472">Membrane</keyword>
<proteinExistence type="predicted"/>
<protein>
    <recommendedName>
        <fullName evidence="5">CNNM transmembrane domain-containing protein</fullName>
    </recommendedName>
</protein>
<dbReference type="InterPro" id="IPR002550">
    <property type="entry name" value="CNNM"/>
</dbReference>
<feature type="transmembrane region" description="Helical" evidence="4">
    <location>
        <begin position="146"/>
        <end position="166"/>
    </location>
</feature>
<comment type="caution">
    <text evidence="6">The sequence shown here is derived from an EMBL/GenBank/DDBJ whole genome shotgun (WGS) entry which is preliminary data.</text>
</comment>
<organism evidence="6 7">
    <name type="scientific">Fistulifera solaris</name>
    <name type="common">Oleaginous diatom</name>
    <dbReference type="NCBI Taxonomy" id="1519565"/>
    <lineage>
        <taxon>Eukaryota</taxon>
        <taxon>Sar</taxon>
        <taxon>Stramenopiles</taxon>
        <taxon>Ochrophyta</taxon>
        <taxon>Bacillariophyta</taxon>
        <taxon>Bacillariophyceae</taxon>
        <taxon>Bacillariophycidae</taxon>
        <taxon>Naviculales</taxon>
        <taxon>Naviculaceae</taxon>
        <taxon>Fistulifera</taxon>
    </lineage>
</organism>
<dbReference type="GO" id="GO:0005737">
    <property type="term" value="C:cytoplasm"/>
    <property type="evidence" value="ECO:0007669"/>
    <property type="project" value="TreeGrafter"/>
</dbReference>
<feature type="region of interest" description="Disordered" evidence="3">
    <location>
        <begin position="469"/>
        <end position="494"/>
    </location>
</feature>
<dbReference type="GO" id="GO:0010960">
    <property type="term" value="P:magnesium ion homeostasis"/>
    <property type="evidence" value="ECO:0007669"/>
    <property type="project" value="InterPro"/>
</dbReference>
<feature type="transmembrane region" description="Helical" evidence="4">
    <location>
        <begin position="33"/>
        <end position="56"/>
    </location>
</feature>
<dbReference type="InParanoid" id="A0A1Z5KRE2"/>
<keyword evidence="2 4" id="KW-0812">Transmembrane</keyword>
<sequence length="494" mass="56389">MERFLRGVDHIKVVAPEKIQIDIDRDWFIIRNIVGVLITIATVGLISGLFLGLLTLDALDLQIMERASLDEDEKVYARELLPVVQNRHRLLVSLLVLNALAYESMPIFLDALVPSWVAIILSVTLILLFGEILPSAIFTGPNQLKLGYYSIPLVQVFLVITAPIAVPLAKLLDYMVHDGPASSHHHEPYNRGELSALVRIQYEERMASQTRRRGMKPQERKATQWANFKKEMLQAVTERFEENEIESTLEPPPLDEQLTPPLHRTEVHLIEGSLQMKTKVTMDIYTPLRHVYAVPDNMILDKDNISAIYSYGFSRIPVYRATEPFLSEAGHESLPERSRMIGYLMTRQLMLIDWDHKRQVSSLPLQKPLVFSPRANLVDVLSGLRSKGVIMGFVCARTDIAKQALNNNQPIPVEAGFMGILTLEDVMESILQDRIYDEFDMKERDRAVATLQRWAATRLQKFVRKKQKERRFSANGTTERTPLLRENSGSFYST</sequence>
<dbReference type="PANTHER" id="PTHR12064">
    <property type="entry name" value="METAL TRANSPORTER CNNM"/>
    <property type="match status" value="1"/>
</dbReference>
<evidence type="ECO:0000256" key="3">
    <source>
        <dbReference type="SAM" id="MobiDB-lite"/>
    </source>
</evidence>
<gene>
    <name evidence="6" type="ORF">FisN_25Lh186</name>
</gene>
<evidence type="ECO:0000256" key="2">
    <source>
        <dbReference type="PROSITE-ProRule" id="PRU01193"/>
    </source>
</evidence>
<dbReference type="Proteomes" id="UP000198406">
    <property type="component" value="Unassembled WGS sequence"/>
</dbReference>
<dbReference type="GO" id="GO:0016020">
    <property type="term" value="C:membrane"/>
    <property type="evidence" value="ECO:0007669"/>
    <property type="project" value="UniProtKB-UniRule"/>
</dbReference>